<dbReference type="HOGENOM" id="CLU_3189153_0_0_10"/>
<organism evidence="1 2">
    <name type="scientific">Sphingobacterium spiritivorum ATCC 33300</name>
    <dbReference type="NCBI Taxonomy" id="525372"/>
    <lineage>
        <taxon>Bacteria</taxon>
        <taxon>Pseudomonadati</taxon>
        <taxon>Bacteroidota</taxon>
        <taxon>Sphingobacteriia</taxon>
        <taxon>Sphingobacteriales</taxon>
        <taxon>Sphingobacteriaceae</taxon>
        <taxon>Sphingobacterium</taxon>
    </lineage>
</organism>
<dbReference type="EMBL" id="ACHB01000087">
    <property type="protein sequence ID" value="EEI90668.1"/>
    <property type="molecule type" value="Genomic_DNA"/>
</dbReference>
<evidence type="ECO:0000313" key="2">
    <source>
        <dbReference type="Proteomes" id="UP000006241"/>
    </source>
</evidence>
<comment type="caution">
    <text evidence="1">The sequence shown here is derived from an EMBL/GenBank/DDBJ whole genome shotgun (WGS) entry which is preliminary data.</text>
</comment>
<sequence length="46" mass="5179">MAVFHFEILHISEPFSQFTSDHVAITDSFVVRTYSGGIWQPPQAIA</sequence>
<dbReference type="AlphaFoldDB" id="C2G2C1"/>
<reference evidence="1 2" key="1">
    <citation type="submission" date="2009-01" db="EMBL/GenBank/DDBJ databases">
        <authorList>
            <person name="Qin X."/>
            <person name="Bachman B."/>
            <person name="Battles P."/>
            <person name="Bell A."/>
            <person name="Bess C."/>
            <person name="Bickham C."/>
            <person name="Chaboub L."/>
            <person name="Chen D."/>
            <person name="Coyle M."/>
            <person name="Deiros D.R."/>
            <person name="Dinh H."/>
            <person name="Forbes L."/>
            <person name="Fowler G."/>
            <person name="Francisco L."/>
            <person name="Fu Q."/>
            <person name="Gubbala S."/>
            <person name="Hale W."/>
            <person name="Han Y."/>
            <person name="Hemphill L."/>
            <person name="Highlander S.K."/>
            <person name="Hirani K."/>
            <person name="Hogues M."/>
            <person name="Jackson L."/>
            <person name="Jakkamsetti A."/>
            <person name="Javaid M."/>
            <person name="Jiang H."/>
            <person name="Korchina V."/>
            <person name="Kovar C."/>
            <person name="Lara F."/>
            <person name="Lee S."/>
            <person name="Mata R."/>
            <person name="Mathew T."/>
            <person name="Moen C."/>
            <person name="Morales K."/>
            <person name="Munidasa M."/>
            <person name="Nazareth L."/>
            <person name="Ngo R."/>
            <person name="Nguyen L."/>
            <person name="Okwuonu G."/>
            <person name="Ongeri F."/>
            <person name="Patil S."/>
            <person name="Petrosino J."/>
            <person name="Pham C."/>
            <person name="Pham P."/>
            <person name="Pu L.-L."/>
            <person name="Puazo M."/>
            <person name="Raj R."/>
            <person name="Reid J."/>
            <person name="Rouhana J."/>
            <person name="Saada N."/>
            <person name="Shang Y."/>
            <person name="Simmons D."/>
            <person name="Thornton R."/>
            <person name="Warren J."/>
            <person name="Weissenberger G."/>
            <person name="Zhang J."/>
            <person name="Zhang L."/>
            <person name="Zhou C."/>
            <person name="Zhu D."/>
            <person name="Muzny D."/>
            <person name="Worley K."/>
            <person name="Gibbs R."/>
        </authorList>
    </citation>
    <scope>NUCLEOTIDE SEQUENCE [LARGE SCALE GENOMIC DNA]</scope>
    <source>
        <strain evidence="1 2">ATCC 33300</strain>
    </source>
</reference>
<proteinExistence type="predicted"/>
<dbReference type="Proteomes" id="UP000006241">
    <property type="component" value="Unassembled WGS sequence"/>
</dbReference>
<name>C2G2C1_SPHSI</name>
<gene>
    <name evidence="1" type="ORF">HMPREF0765_3727</name>
</gene>
<protein>
    <submittedName>
        <fullName evidence="1">Uncharacterized protein</fullName>
    </submittedName>
</protein>
<evidence type="ECO:0000313" key="1">
    <source>
        <dbReference type="EMBL" id="EEI90668.1"/>
    </source>
</evidence>
<accession>C2G2C1</accession>